<dbReference type="OrthoDB" id="423498at2759"/>
<feature type="active site" description="Proton donor/acceptor" evidence="2">
    <location>
        <position position="258"/>
    </location>
</feature>
<keyword evidence="3" id="KW-0862">Zinc</keyword>
<feature type="binding site" evidence="3">
    <location>
        <position position="209"/>
    </location>
    <ligand>
        <name>a divalent metal cation</name>
        <dbReference type="ChEBI" id="CHEBI:60240"/>
    </ligand>
</feature>
<proteinExistence type="inferred from homology"/>
<dbReference type="Gene3D" id="2.120.10.30">
    <property type="entry name" value="TolB, C-terminal domain"/>
    <property type="match status" value="1"/>
</dbReference>
<keyword evidence="3" id="KW-0479">Metal-binding</keyword>
<dbReference type="Pfam" id="PF08450">
    <property type="entry name" value="SGL"/>
    <property type="match status" value="1"/>
</dbReference>
<feature type="binding site" evidence="3">
    <location>
        <position position="160"/>
    </location>
    <ligand>
        <name>substrate</name>
    </ligand>
</feature>
<dbReference type="Proteomes" id="UP000462212">
    <property type="component" value="Unassembled WGS sequence"/>
</dbReference>
<evidence type="ECO:0000256" key="3">
    <source>
        <dbReference type="PIRSR" id="PIRSR605511-2"/>
    </source>
</evidence>
<protein>
    <recommendedName>
        <fullName evidence="4">SMP-30/Gluconolactonase/LRE-like region domain-containing protein</fullName>
    </recommendedName>
</protein>
<evidence type="ECO:0000313" key="6">
    <source>
        <dbReference type="Proteomes" id="UP000462212"/>
    </source>
</evidence>
<dbReference type="InterPro" id="IPR005511">
    <property type="entry name" value="SMP-30"/>
</dbReference>
<evidence type="ECO:0000313" key="5">
    <source>
        <dbReference type="EMBL" id="TVY34550.1"/>
    </source>
</evidence>
<dbReference type="InterPro" id="IPR013658">
    <property type="entry name" value="SGL"/>
</dbReference>
<feature type="binding site" evidence="3">
    <location>
        <position position="158"/>
    </location>
    <ligand>
        <name>substrate</name>
    </ligand>
</feature>
<dbReference type="PANTHER" id="PTHR10907:SF47">
    <property type="entry name" value="REGUCALCIN"/>
    <property type="match status" value="1"/>
</dbReference>
<dbReference type="GO" id="GO:0005509">
    <property type="term" value="F:calcium ion binding"/>
    <property type="evidence" value="ECO:0007669"/>
    <property type="project" value="TreeGrafter"/>
</dbReference>
<dbReference type="GO" id="GO:0004341">
    <property type="term" value="F:gluconolactonase activity"/>
    <property type="evidence" value="ECO:0007669"/>
    <property type="project" value="TreeGrafter"/>
</dbReference>
<accession>A0A8H8U5J5</accession>
<dbReference type="SUPFAM" id="SSF63829">
    <property type="entry name" value="Calcium-dependent phosphotriesterase"/>
    <property type="match status" value="1"/>
</dbReference>
<keyword evidence="6" id="KW-1185">Reference proteome</keyword>
<dbReference type="PANTHER" id="PTHR10907">
    <property type="entry name" value="REGUCALCIN"/>
    <property type="match status" value="1"/>
</dbReference>
<evidence type="ECO:0000256" key="1">
    <source>
        <dbReference type="ARBA" id="ARBA00008853"/>
    </source>
</evidence>
<dbReference type="EMBL" id="QGMJ01000631">
    <property type="protein sequence ID" value="TVY34550.1"/>
    <property type="molecule type" value="Genomic_DNA"/>
</dbReference>
<organism evidence="5 6">
    <name type="scientific">Lachnellula subtilissima</name>
    <dbReference type="NCBI Taxonomy" id="602034"/>
    <lineage>
        <taxon>Eukaryota</taxon>
        <taxon>Fungi</taxon>
        <taxon>Dikarya</taxon>
        <taxon>Ascomycota</taxon>
        <taxon>Pezizomycotina</taxon>
        <taxon>Leotiomycetes</taxon>
        <taxon>Helotiales</taxon>
        <taxon>Lachnaceae</taxon>
        <taxon>Lachnellula</taxon>
    </lineage>
</organism>
<name>A0A8H8U5J5_9HELO</name>
<comment type="caution">
    <text evidence="5">The sequence shown here is derived from an EMBL/GenBank/DDBJ whole genome shotgun (WGS) entry which is preliminary data.</text>
</comment>
<dbReference type="PRINTS" id="PR01790">
    <property type="entry name" value="SMP30FAMILY"/>
</dbReference>
<comment type="cofactor">
    <cofactor evidence="3">
        <name>Zn(2+)</name>
        <dbReference type="ChEBI" id="CHEBI:29105"/>
    </cofactor>
    <text evidence="3">Binds 1 divalent metal cation per subunit.</text>
</comment>
<comment type="similarity">
    <text evidence="1">Belongs to the SMP-30/CGR1 family.</text>
</comment>
<dbReference type="InterPro" id="IPR011042">
    <property type="entry name" value="6-blade_b-propeller_TolB-like"/>
</dbReference>
<feature type="binding site" evidence="3">
    <location>
        <position position="258"/>
    </location>
    <ligand>
        <name>a divalent metal cation</name>
        <dbReference type="ChEBI" id="CHEBI:60240"/>
    </ligand>
</feature>
<feature type="binding site" evidence="3">
    <location>
        <position position="66"/>
    </location>
    <ligand>
        <name>a divalent metal cation</name>
        <dbReference type="ChEBI" id="CHEBI:60240"/>
    </ligand>
</feature>
<feature type="domain" description="SMP-30/Gluconolactonase/LRE-like region" evidence="4">
    <location>
        <begin position="64"/>
        <end position="313"/>
    </location>
</feature>
<dbReference type="AlphaFoldDB" id="A0A8H8U5J5"/>
<reference evidence="5 6" key="1">
    <citation type="submission" date="2018-05" db="EMBL/GenBank/DDBJ databases">
        <title>Genome sequencing and assembly of the regulated plant pathogen Lachnellula willkommii and related sister species for the development of diagnostic species identification markers.</title>
        <authorList>
            <person name="Giroux E."/>
            <person name="Bilodeau G."/>
        </authorList>
    </citation>
    <scope>NUCLEOTIDE SEQUENCE [LARGE SCALE GENOMIC DNA]</scope>
    <source>
        <strain evidence="5 6">CBS 197.66</strain>
    </source>
</reference>
<evidence type="ECO:0000256" key="2">
    <source>
        <dbReference type="PIRSR" id="PIRSR605511-1"/>
    </source>
</evidence>
<sequence>MTSTSILGPGPPAKPHLLSTKTTSSIFSWWYWILSLLRPSKSPKMAEIKTWTVTEPYLNIHCALGEGPFYEADRNTLRFVDIMKKHLHTVDLTVGPGSLKTLQLDMPVGVTADIEGVDASKKILVGGKSGIYTLERETGKHELLKRFYDTEEKDERLRSNDGAVDPEGRFWIGTMNDFWVGEPQPEGTIFRFNTDLSRYTARSSITIPNSIRWSPDHKTLYFVDSKKRRLIAFDYSASTADLSNERVFFVYEGGGEPDGCRLDVEGNIWQAIYGDSCVLKISPQGKVIGRVDYPTKNITCPVFVGTELWVTTAGGDEEKYSGGVFQSRCRGGRSKGLQVQTGKGCSRVVRSQLVP</sequence>
<evidence type="ECO:0000259" key="4">
    <source>
        <dbReference type="Pfam" id="PF08450"/>
    </source>
</evidence>
<gene>
    <name evidence="5" type="ORF">LSUB1_G008258</name>
</gene>